<keyword evidence="3" id="KW-1185">Reference proteome</keyword>
<reference evidence="2" key="1">
    <citation type="journal article" date="2024" name="BMC Genomics">
        <title>Functional annotation of a divergent genome using sequence and structure-based similarity.</title>
        <authorList>
            <person name="Svedberg D."/>
            <person name="Winiger R.R."/>
            <person name="Berg A."/>
            <person name="Sharma H."/>
            <person name="Tellgren-Roth C."/>
            <person name="Debrunner-Vossbrinck B.A."/>
            <person name="Vossbrinck C.R."/>
            <person name="Barandun J."/>
        </authorList>
    </citation>
    <scope>NUCLEOTIDE SEQUENCE</scope>
    <source>
        <strain evidence="2">Illinois isolate</strain>
    </source>
</reference>
<protein>
    <submittedName>
        <fullName evidence="2">Chromobox domain-containing protein</fullName>
    </submittedName>
</protein>
<dbReference type="RefSeq" id="XP_065329472.1">
    <property type="nucleotide sequence ID" value="XM_065473400.1"/>
</dbReference>
<evidence type="ECO:0000313" key="3">
    <source>
        <dbReference type="Proteomes" id="UP001334084"/>
    </source>
</evidence>
<feature type="region of interest" description="Disordered" evidence="1">
    <location>
        <begin position="1"/>
        <end position="20"/>
    </location>
</feature>
<proteinExistence type="predicted"/>
<evidence type="ECO:0000256" key="1">
    <source>
        <dbReference type="SAM" id="MobiDB-lite"/>
    </source>
</evidence>
<sequence>MSSDKNVEKKSKNDSNNSLHDKVLSLSSSINDFYKLDLKSNILKVFDIKQENDSIKMPSFSTQIEVSRIYHMRSSREKCLINYLSIMRIYRILCEDQYHINILIVQQILYR</sequence>
<evidence type="ECO:0000313" key="2">
    <source>
        <dbReference type="EMBL" id="WUR03327.1"/>
    </source>
</evidence>
<dbReference type="AlphaFoldDB" id="A0AAX4JBG4"/>
<dbReference type="EMBL" id="CP142729">
    <property type="protein sequence ID" value="WUR03327.1"/>
    <property type="molecule type" value="Genomic_DNA"/>
</dbReference>
<accession>A0AAX4JBG4</accession>
<dbReference type="Proteomes" id="UP001334084">
    <property type="component" value="Chromosome 4"/>
</dbReference>
<dbReference type="GeneID" id="90541142"/>
<name>A0AAX4JBG4_9MICR</name>
<dbReference type="KEGG" id="vnx:VNE69_04152"/>
<gene>
    <name evidence="2" type="ORF">VNE69_04152</name>
</gene>
<organism evidence="2 3">
    <name type="scientific">Vairimorpha necatrix</name>
    <dbReference type="NCBI Taxonomy" id="6039"/>
    <lineage>
        <taxon>Eukaryota</taxon>
        <taxon>Fungi</taxon>
        <taxon>Fungi incertae sedis</taxon>
        <taxon>Microsporidia</taxon>
        <taxon>Nosematidae</taxon>
        <taxon>Vairimorpha</taxon>
    </lineage>
</organism>